<accession>A0A840CFI3</accession>
<evidence type="ECO:0000256" key="9">
    <source>
        <dbReference type="SAM" id="MobiDB-lite"/>
    </source>
</evidence>
<protein>
    <submittedName>
        <fullName evidence="11">Spermidine/putrescine transport system permease protein</fullName>
    </submittedName>
</protein>
<evidence type="ECO:0000256" key="2">
    <source>
        <dbReference type="ARBA" id="ARBA00007069"/>
    </source>
</evidence>
<dbReference type="GO" id="GO:0055085">
    <property type="term" value="P:transmembrane transport"/>
    <property type="evidence" value="ECO:0007669"/>
    <property type="project" value="InterPro"/>
</dbReference>
<evidence type="ECO:0000259" key="10">
    <source>
        <dbReference type="PROSITE" id="PS50928"/>
    </source>
</evidence>
<feature type="domain" description="ABC transmembrane type-1" evidence="10">
    <location>
        <begin position="64"/>
        <end position="261"/>
    </location>
</feature>
<feature type="transmembrane region" description="Helical" evidence="8">
    <location>
        <begin position="190"/>
        <end position="211"/>
    </location>
</feature>
<reference evidence="11" key="1">
    <citation type="submission" date="2020-08" db="EMBL/GenBank/DDBJ databases">
        <title>Genomic Encyclopedia of Type Strains, Phase IV (KMG-IV): sequencing the most valuable type-strain genomes for metagenomic binning, comparative biology and taxonomic classification.</title>
        <authorList>
            <person name="Goeker M."/>
        </authorList>
    </citation>
    <scope>NUCLEOTIDE SEQUENCE [LARGE SCALE GENOMIC DNA]</scope>
    <source>
        <strain evidence="11">DSM 105040</strain>
    </source>
</reference>
<name>A0A840CFI3_9RHOB</name>
<evidence type="ECO:0000256" key="1">
    <source>
        <dbReference type="ARBA" id="ARBA00004651"/>
    </source>
</evidence>
<feature type="transmembrane region" description="Helical" evidence="8">
    <location>
        <begin position="286"/>
        <end position="310"/>
    </location>
</feature>
<comment type="subcellular location">
    <subcellularLocation>
        <location evidence="1 8">Cell membrane</location>
        <topology evidence="1 8">Multi-pass membrane protein</topology>
    </subcellularLocation>
</comment>
<keyword evidence="5 8" id="KW-0812">Transmembrane</keyword>
<dbReference type="RefSeq" id="WP_054538035.1">
    <property type="nucleotide sequence ID" value="NZ_JACIEQ010000001.1"/>
</dbReference>
<dbReference type="PANTHER" id="PTHR43848">
    <property type="entry name" value="PUTRESCINE TRANSPORT SYSTEM PERMEASE PROTEIN POTI"/>
    <property type="match status" value="1"/>
</dbReference>
<comment type="caution">
    <text evidence="11">The sequence shown here is derived from an EMBL/GenBank/DDBJ whole genome shotgun (WGS) entry which is preliminary data.</text>
</comment>
<evidence type="ECO:0000256" key="3">
    <source>
        <dbReference type="ARBA" id="ARBA00022448"/>
    </source>
</evidence>
<keyword evidence="7 8" id="KW-0472">Membrane</keyword>
<keyword evidence="4" id="KW-1003">Cell membrane</keyword>
<feature type="region of interest" description="Disordered" evidence="9">
    <location>
        <begin position="334"/>
        <end position="406"/>
    </location>
</feature>
<dbReference type="InterPro" id="IPR035906">
    <property type="entry name" value="MetI-like_sf"/>
</dbReference>
<organism evidence="11 12">
    <name type="scientific">Actibacterium naphthalenivorans</name>
    <dbReference type="NCBI Taxonomy" id="1614693"/>
    <lineage>
        <taxon>Bacteria</taxon>
        <taxon>Pseudomonadati</taxon>
        <taxon>Pseudomonadota</taxon>
        <taxon>Alphaproteobacteria</taxon>
        <taxon>Rhodobacterales</taxon>
        <taxon>Roseobacteraceae</taxon>
        <taxon>Actibacterium</taxon>
    </lineage>
</organism>
<evidence type="ECO:0000313" key="12">
    <source>
        <dbReference type="Proteomes" id="UP000585681"/>
    </source>
</evidence>
<dbReference type="SUPFAM" id="SSF161098">
    <property type="entry name" value="MetI-like"/>
    <property type="match status" value="1"/>
</dbReference>
<feature type="transmembrane region" description="Helical" evidence="8">
    <location>
        <begin position="101"/>
        <end position="122"/>
    </location>
</feature>
<feature type="transmembrane region" description="Helical" evidence="8">
    <location>
        <begin position="243"/>
        <end position="265"/>
    </location>
</feature>
<evidence type="ECO:0000256" key="7">
    <source>
        <dbReference type="ARBA" id="ARBA00023136"/>
    </source>
</evidence>
<proteinExistence type="inferred from homology"/>
<dbReference type="Gene3D" id="1.10.3720.10">
    <property type="entry name" value="MetI-like"/>
    <property type="match status" value="1"/>
</dbReference>
<dbReference type="InterPro" id="IPR051789">
    <property type="entry name" value="Bact_Polyamine_Transport"/>
</dbReference>
<evidence type="ECO:0000256" key="8">
    <source>
        <dbReference type="RuleBase" id="RU363032"/>
    </source>
</evidence>
<feature type="compositionally biased region" description="Basic and acidic residues" evidence="9">
    <location>
        <begin position="334"/>
        <end position="346"/>
    </location>
</feature>
<evidence type="ECO:0000313" key="11">
    <source>
        <dbReference type="EMBL" id="MBB4020957.1"/>
    </source>
</evidence>
<dbReference type="PANTHER" id="PTHR43848:SF2">
    <property type="entry name" value="PUTRESCINE TRANSPORT SYSTEM PERMEASE PROTEIN POTI"/>
    <property type="match status" value="1"/>
</dbReference>
<dbReference type="InterPro" id="IPR000515">
    <property type="entry name" value="MetI-like"/>
</dbReference>
<keyword evidence="6 8" id="KW-1133">Transmembrane helix</keyword>
<keyword evidence="12" id="KW-1185">Reference proteome</keyword>
<evidence type="ECO:0000256" key="5">
    <source>
        <dbReference type="ARBA" id="ARBA00022692"/>
    </source>
</evidence>
<dbReference type="CDD" id="cd06261">
    <property type="entry name" value="TM_PBP2"/>
    <property type="match status" value="1"/>
</dbReference>
<dbReference type="Pfam" id="PF00528">
    <property type="entry name" value="BPD_transp_1"/>
    <property type="match status" value="1"/>
</dbReference>
<feature type="transmembrane region" description="Helical" evidence="8">
    <location>
        <begin position="142"/>
        <end position="163"/>
    </location>
</feature>
<gene>
    <name evidence="11" type="ORF">GGR17_000748</name>
</gene>
<feature type="transmembrane region" description="Helical" evidence="8">
    <location>
        <begin position="12"/>
        <end position="32"/>
    </location>
</feature>
<keyword evidence="3 8" id="KW-0813">Transport</keyword>
<evidence type="ECO:0000256" key="4">
    <source>
        <dbReference type="ARBA" id="ARBA00022475"/>
    </source>
</evidence>
<evidence type="ECO:0000256" key="6">
    <source>
        <dbReference type="ARBA" id="ARBA00022989"/>
    </source>
</evidence>
<dbReference type="GO" id="GO:0005886">
    <property type="term" value="C:plasma membrane"/>
    <property type="evidence" value="ECO:0007669"/>
    <property type="project" value="UniProtKB-SubCell"/>
</dbReference>
<dbReference type="Proteomes" id="UP000585681">
    <property type="component" value="Unassembled WGS sequence"/>
</dbReference>
<dbReference type="EMBL" id="JACIEQ010000001">
    <property type="protein sequence ID" value="MBB4020957.1"/>
    <property type="molecule type" value="Genomic_DNA"/>
</dbReference>
<sequence length="406" mass="42674">MNPRGSVFSAAYALAFFTFLFGPLIIMVITAFNSSRFPRVTPWECFTTGWFNVLITNDRLMSGLLSSLFIGIGVIVVAVPVGLAGALALSELSARLRATLYTVLIVPILIPGVVLGISTIVFWGQIGRTLGGPAQAFFYNGYFLTIAGQVTFISAYAMLVFIARLQRFDATQTEAALDLGASPGQAFRKILLPFLAPAIGSAAFITLLASFENYNTTVFTILSGNTFTTALASKVRHGTDPSLSALAVIIISITLIGALTHEAYIRRKTLLDSGKAEQSAIFGNPVLRLLTHPGAVLALLLCIAGGLVWLGSKHDSSVCEAGILEEKRAIQRQLQEEQRSRIDAQKKAGGQTQTPAEGGAGNPSPFGGAFTGGLAPESAAPEPAAPSNPSPFGGAFNPGTLAPAPE</sequence>
<dbReference type="AlphaFoldDB" id="A0A840CFI3"/>
<comment type="similarity">
    <text evidence="2">Belongs to the binding-protein-dependent transport system permease family. CysTW subfamily.</text>
</comment>
<dbReference type="PROSITE" id="PS50928">
    <property type="entry name" value="ABC_TM1"/>
    <property type="match status" value="1"/>
</dbReference>
<feature type="transmembrane region" description="Helical" evidence="8">
    <location>
        <begin position="68"/>
        <end position="89"/>
    </location>
</feature>